<keyword evidence="7" id="KW-0067">ATP-binding</keyword>
<dbReference type="PROSITE" id="PS50109">
    <property type="entry name" value="HIS_KIN"/>
    <property type="match status" value="1"/>
</dbReference>
<keyword evidence="3" id="KW-0597">Phosphoprotein</keyword>
<comment type="catalytic activity">
    <reaction evidence="1">
        <text>ATP + protein L-histidine = ADP + protein N-phospho-L-histidine.</text>
        <dbReference type="EC" id="2.7.13.3"/>
    </reaction>
</comment>
<evidence type="ECO:0000256" key="5">
    <source>
        <dbReference type="ARBA" id="ARBA00022741"/>
    </source>
</evidence>
<name>A0A1S9N7W3_CLOBE</name>
<dbReference type="InterPro" id="IPR003661">
    <property type="entry name" value="HisK_dim/P_dom"/>
</dbReference>
<dbReference type="PANTHER" id="PTHR43711:SF26">
    <property type="entry name" value="SENSOR HISTIDINE KINASE RCSC"/>
    <property type="match status" value="1"/>
</dbReference>
<evidence type="ECO:0000259" key="9">
    <source>
        <dbReference type="PROSITE" id="PS50109"/>
    </source>
</evidence>
<dbReference type="PRINTS" id="PR00344">
    <property type="entry name" value="BCTRLSENSOR"/>
</dbReference>
<dbReference type="PROSITE" id="PS50112">
    <property type="entry name" value="PAS"/>
    <property type="match status" value="1"/>
</dbReference>
<sequence length="625" mass="71941">MKTNLGIVICENFIEEIEFAVKTYNIKNVMIIPFASTCSKATNKKNQCLIEAINLCEERCNKTFIIIENNCCCSNLEDLINNKEKCTLYKMEHCLNLFINKDVVNNLLNTNSYVITSGWLKNMDKDNTSVILDRKPNKLLLLDTGIYEDSIKEIQMLANNLNLPYDSFFVGLDFFHMFIEKIILDWKLELKNKKKISNIKFLREEKYKKLKDTYKLIEKKKGQLLYILDSIYEGVFILDTNYKILFVNKGVEKLLNINNFKSVLGRDLFEIGIVHKDYRDIILNRFEKVLKHNISVPIIEEKMVQFDGNIIPVNIYSGAIEYEGNPCILSVIRDISEHKKSENLKLKIQEQSRLLDKAAEYDKLKTEFFANLSHEFRTPLNVMLSTLQLLNLIGANKTNTDSKDKISKYYNIMKQNCYRLLRLVNNLIDITKIDAEYFKLNLKNENIISTIEDITLSVTDYAKNKGLDIIFDTNVEEKTMACDADKIERIMLNLLSNAIKFTSSGGSIFVNILDKDSSIMVSVKDTGVGIPKDKQLSIFKRFVQVDKSLSRKREGSGIGLSLVKSLIELHNGTIKINSEYGKGSEFIIELPVKVLPESENITSDEDLAKESNIQRIKIEFSDIYD</sequence>
<keyword evidence="5" id="KW-0547">Nucleotide-binding</keyword>
<dbReference type="GO" id="GO:0000155">
    <property type="term" value="F:phosphorelay sensor kinase activity"/>
    <property type="evidence" value="ECO:0007669"/>
    <property type="project" value="InterPro"/>
</dbReference>
<dbReference type="Gene3D" id="3.30.450.20">
    <property type="entry name" value="PAS domain"/>
    <property type="match status" value="1"/>
</dbReference>
<dbReference type="CDD" id="cd00082">
    <property type="entry name" value="HisKA"/>
    <property type="match status" value="1"/>
</dbReference>
<accession>A0A1S9N7W3</accession>
<gene>
    <name evidence="11" type="ORF">CBEIBR21_10940</name>
</gene>
<evidence type="ECO:0000313" key="12">
    <source>
        <dbReference type="Proteomes" id="UP000190959"/>
    </source>
</evidence>
<evidence type="ECO:0000256" key="2">
    <source>
        <dbReference type="ARBA" id="ARBA00012438"/>
    </source>
</evidence>
<dbReference type="EC" id="2.7.13.3" evidence="2"/>
<evidence type="ECO:0000256" key="6">
    <source>
        <dbReference type="ARBA" id="ARBA00022777"/>
    </source>
</evidence>
<comment type="caution">
    <text evidence="11">The sequence shown here is derived from an EMBL/GenBank/DDBJ whole genome shotgun (WGS) entry which is preliminary data.</text>
</comment>
<evidence type="ECO:0000256" key="7">
    <source>
        <dbReference type="ARBA" id="ARBA00022840"/>
    </source>
</evidence>
<protein>
    <recommendedName>
        <fullName evidence="2">histidine kinase</fullName>
        <ecNumber evidence="2">2.7.13.3</ecNumber>
    </recommendedName>
</protein>
<keyword evidence="4" id="KW-0808">Transferase</keyword>
<evidence type="ECO:0000256" key="3">
    <source>
        <dbReference type="ARBA" id="ARBA00022553"/>
    </source>
</evidence>
<dbReference type="Gene3D" id="1.10.287.130">
    <property type="match status" value="1"/>
</dbReference>
<keyword evidence="6 11" id="KW-0418">Kinase</keyword>
<organism evidence="11 12">
    <name type="scientific">Clostridium beijerinckii</name>
    <name type="common">Clostridium MP</name>
    <dbReference type="NCBI Taxonomy" id="1520"/>
    <lineage>
        <taxon>Bacteria</taxon>
        <taxon>Bacillati</taxon>
        <taxon>Bacillota</taxon>
        <taxon>Clostridia</taxon>
        <taxon>Eubacteriales</taxon>
        <taxon>Clostridiaceae</taxon>
        <taxon>Clostridium</taxon>
    </lineage>
</organism>
<evidence type="ECO:0000259" key="10">
    <source>
        <dbReference type="PROSITE" id="PS50112"/>
    </source>
</evidence>
<dbReference type="CDD" id="cd16922">
    <property type="entry name" value="HATPase_EvgS-ArcB-TorS-like"/>
    <property type="match status" value="1"/>
</dbReference>
<keyword evidence="8" id="KW-0902">Two-component regulatory system</keyword>
<evidence type="ECO:0000313" key="11">
    <source>
        <dbReference type="EMBL" id="OOP73535.1"/>
    </source>
</evidence>
<dbReference type="GO" id="GO:0005524">
    <property type="term" value="F:ATP binding"/>
    <property type="evidence" value="ECO:0007669"/>
    <property type="project" value="UniProtKB-KW"/>
</dbReference>
<dbReference type="AlphaFoldDB" id="A0A1S9N7W3"/>
<dbReference type="PANTHER" id="PTHR43711">
    <property type="entry name" value="TWO-COMPONENT HISTIDINE KINASE"/>
    <property type="match status" value="1"/>
</dbReference>
<dbReference type="Pfam" id="PF00512">
    <property type="entry name" value="HisKA"/>
    <property type="match status" value="1"/>
</dbReference>
<dbReference type="InterPro" id="IPR003594">
    <property type="entry name" value="HATPase_dom"/>
</dbReference>
<dbReference type="InterPro" id="IPR004358">
    <property type="entry name" value="Sig_transdc_His_kin-like_C"/>
</dbReference>
<evidence type="ECO:0000256" key="8">
    <source>
        <dbReference type="ARBA" id="ARBA00023012"/>
    </source>
</evidence>
<evidence type="ECO:0000256" key="4">
    <source>
        <dbReference type="ARBA" id="ARBA00022679"/>
    </source>
</evidence>
<reference evidence="11 12" key="1">
    <citation type="submission" date="2017-02" db="EMBL/GenBank/DDBJ databases">
        <title>Genome sequence of Clostridium beijerinckii Br21.</title>
        <authorList>
            <person name="Fonseca B.C."/>
            <person name="Guazzaroni M.E."/>
            <person name="Riano-Pachon D.M."/>
            <person name="Reginatto V."/>
        </authorList>
    </citation>
    <scope>NUCLEOTIDE SEQUENCE [LARGE SCALE GENOMIC DNA]</scope>
    <source>
        <strain evidence="11 12">Br21</strain>
    </source>
</reference>
<dbReference type="InterPro" id="IPR036097">
    <property type="entry name" value="HisK_dim/P_sf"/>
</dbReference>
<dbReference type="InterPro" id="IPR000014">
    <property type="entry name" value="PAS"/>
</dbReference>
<dbReference type="InterPro" id="IPR035965">
    <property type="entry name" value="PAS-like_dom_sf"/>
</dbReference>
<dbReference type="Pfam" id="PF13426">
    <property type="entry name" value="PAS_9"/>
    <property type="match status" value="1"/>
</dbReference>
<evidence type="ECO:0000256" key="1">
    <source>
        <dbReference type="ARBA" id="ARBA00000085"/>
    </source>
</evidence>
<dbReference type="InterPro" id="IPR050736">
    <property type="entry name" value="Sensor_HK_Regulatory"/>
</dbReference>
<dbReference type="SUPFAM" id="SSF47384">
    <property type="entry name" value="Homodimeric domain of signal transducing histidine kinase"/>
    <property type="match status" value="1"/>
</dbReference>
<dbReference type="SMART" id="SM00387">
    <property type="entry name" value="HATPase_c"/>
    <property type="match status" value="1"/>
</dbReference>
<dbReference type="NCBIfam" id="TIGR00229">
    <property type="entry name" value="sensory_box"/>
    <property type="match status" value="1"/>
</dbReference>
<dbReference type="SMART" id="SM00388">
    <property type="entry name" value="HisKA"/>
    <property type="match status" value="1"/>
</dbReference>
<dbReference type="Gene3D" id="3.30.565.10">
    <property type="entry name" value="Histidine kinase-like ATPase, C-terminal domain"/>
    <property type="match status" value="1"/>
</dbReference>
<dbReference type="InterPro" id="IPR005467">
    <property type="entry name" value="His_kinase_dom"/>
</dbReference>
<dbReference type="RefSeq" id="WP_078115607.1">
    <property type="nucleotide sequence ID" value="NZ_MWMH01000003.1"/>
</dbReference>
<feature type="domain" description="PAS" evidence="10">
    <location>
        <begin position="220"/>
        <end position="293"/>
    </location>
</feature>
<dbReference type="FunFam" id="3.30.565.10:FF:000037">
    <property type="entry name" value="Hybrid sensor histidine kinase/response regulator"/>
    <property type="match status" value="1"/>
</dbReference>
<feature type="domain" description="Histidine kinase" evidence="9">
    <location>
        <begin position="371"/>
        <end position="594"/>
    </location>
</feature>
<dbReference type="InterPro" id="IPR036890">
    <property type="entry name" value="HATPase_C_sf"/>
</dbReference>
<dbReference type="EMBL" id="MWMH01000003">
    <property type="protein sequence ID" value="OOP73535.1"/>
    <property type="molecule type" value="Genomic_DNA"/>
</dbReference>
<dbReference type="Pfam" id="PF02518">
    <property type="entry name" value="HATPase_c"/>
    <property type="match status" value="1"/>
</dbReference>
<dbReference type="SUPFAM" id="SSF55874">
    <property type="entry name" value="ATPase domain of HSP90 chaperone/DNA topoisomerase II/histidine kinase"/>
    <property type="match status" value="1"/>
</dbReference>
<dbReference type="SUPFAM" id="SSF55785">
    <property type="entry name" value="PYP-like sensor domain (PAS domain)"/>
    <property type="match status" value="1"/>
</dbReference>
<dbReference type="Proteomes" id="UP000190959">
    <property type="component" value="Unassembled WGS sequence"/>
</dbReference>
<proteinExistence type="predicted"/>
<dbReference type="CDD" id="cd00130">
    <property type="entry name" value="PAS"/>
    <property type="match status" value="1"/>
</dbReference>